<gene>
    <name evidence="4" type="ORF">TUM18999_39650</name>
    <name evidence="5" type="ORF">TUM20286_51170</name>
</gene>
<dbReference type="Pfam" id="PF05130">
    <property type="entry name" value="FlgN"/>
    <property type="match status" value="1"/>
</dbReference>
<protein>
    <recommendedName>
        <fullName evidence="8">Flagellar biosynthesis protein FlgN</fullName>
    </recommendedName>
</protein>
<evidence type="ECO:0000313" key="6">
    <source>
        <dbReference type="Proteomes" id="UP000509383"/>
    </source>
</evidence>
<reference evidence="4 6" key="1">
    <citation type="submission" date="2020-05" db="EMBL/GenBank/DDBJ databases">
        <title>Characterization of novel class B3 metallo-beta-lactamase from novel Pseudomonas species.</title>
        <authorList>
            <person name="Yamada K."/>
            <person name="Aoki K."/>
            <person name="Ishii Y."/>
        </authorList>
    </citation>
    <scope>NUCLEOTIDE SEQUENCE [LARGE SCALE GENOMIC DNA]</scope>
    <source>
        <strain evidence="4 6">TUM18999</strain>
        <strain evidence="5 7">TUM20286</strain>
    </source>
</reference>
<evidence type="ECO:0000313" key="5">
    <source>
        <dbReference type="EMBL" id="GJN55365.1"/>
    </source>
</evidence>
<dbReference type="Proteomes" id="UP001054892">
    <property type="component" value="Unassembled WGS sequence"/>
</dbReference>
<evidence type="ECO:0000313" key="7">
    <source>
        <dbReference type="Proteomes" id="UP001054892"/>
    </source>
</evidence>
<dbReference type="Proteomes" id="UP000509383">
    <property type="component" value="Chromosome"/>
</dbReference>
<organism evidence="4 6">
    <name type="scientific">Pseudomonas tohonis</name>
    <dbReference type="NCBI Taxonomy" id="2725477"/>
    <lineage>
        <taxon>Bacteria</taxon>
        <taxon>Pseudomonadati</taxon>
        <taxon>Pseudomonadota</taxon>
        <taxon>Gammaproteobacteria</taxon>
        <taxon>Pseudomonadales</taxon>
        <taxon>Pseudomonadaceae</taxon>
        <taxon>Pseudomonas</taxon>
    </lineage>
</organism>
<dbReference type="KEGG" id="ptw:TUM18999_39650"/>
<name>A0A6J4E9V6_9PSED</name>
<keyword evidence="3" id="KW-1005">Bacterial flagellum biogenesis</keyword>
<evidence type="ECO:0000256" key="1">
    <source>
        <dbReference type="ARBA" id="ARBA00002397"/>
    </source>
</evidence>
<proteinExistence type="inferred from homology"/>
<comment type="function">
    <text evidence="1">Required for the efficient initiation of filament assembly.</text>
</comment>
<dbReference type="RefSeq" id="WP_173177695.1">
    <property type="nucleotide sequence ID" value="NZ_AP023189.1"/>
</dbReference>
<dbReference type="InterPro" id="IPR036679">
    <property type="entry name" value="FlgN-like_sf"/>
</dbReference>
<comment type="similarity">
    <text evidence="2">Belongs to the FlgN family.</text>
</comment>
<evidence type="ECO:0000256" key="3">
    <source>
        <dbReference type="ARBA" id="ARBA00022795"/>
    </source>
</evidence>
<dbReference type="SUPFAM" id="SSF140566">
    <property type="entry name" value="FlgN-like"/>
    <property type="match status" value="1"/>
</dbReference>
<dbReference type="EMBL" id="AP023189">
    <property type="protein sequence ID" value="BCG25774.1"/>
    <property type="molecule type" value="Genomic_DNA"/>
</dbReference>
<accession>A0A6J4E9V6</accession>
<dbReference type="GO" id="GO:0044780">
    <property type="term" value="P:bacterial-type flagellum assembly"/>
    <property type="evidence" value="ECO:0007669"/>
    <property type="project" value="InterPro"/>
</dbReference>
<dbReference type="Gene3D" id="1.20.58.300">
    <property type="entry name" value="FlgN-like"/>
    <property type="match status" value="1"/>
</dbReference>
<evidence type="ECO:0000313" key="4">
    <source>
        <dbReference type="EMBL" id="BCG25774.1"/>
    </source>
</evidence>
<evidence type="ECO:0000256" key="2">
    <source>
        <dbReference type="ARBA" id="ARBA00007703"/>
    </source>
</evidence>
<sequence>MQDTILLDLFTNDIGHAQRLLELIDTEFKALTERDLGHLEKILADKQPLLALLDAHGKERTEALLALDLTADRAGLHKLAETSPLGADLIARSEELSAVLEQCQTANQRNGRLIRANQASVGSTLAILRGQDAPSLYDSRGGAARIPRQRPLSQA</sequence>
<evidence type="ECO:0008006" key="8">
    <source>
        <dbReference type="Google" id="ProtNLM"/>
    </source>
</evidence>
<keyword evidence="7" id="KW-1185">Reference proteome</keyword>
<dbReference type="EMBL" id="BQKM01000018">
    <property type="protein sequence ID" value="GJN55365.1"/>
    <property type="molecule type" value="Genomic_DNA"/>
</dbReference>
<dbReference type="AlphaFoldDB" id="A0A6J4E9V6"/>
<dbReference type="InterPro" id="IPR007809">
    <property type="entry name" value="FlgN-like"/>
</dbReference>